<protein>
    <submittedName>
        <fullName evidence="10">Peptidase M36 family</fullName>
    </submittedName>
</protein>
<dbReference type="InterPro" id="IPR050371">
    <property type="entry name" value="Fungal_virulence_M36"/>
</dbReference>
<organism evidence="10 11">
    <name type="scientific">Rhizoctonia solani</name>
    <dbReference type="NCBI Taxonomy" id="456999"/>
    <lineage>
        <taxon>Eukaryota</taxon>
        <taxon>Fungi</taxon>
        <taxon>Dikarya</taxon>
        <taxon>Basidiomycota</taxon>
        <taxon>Agaricomycotina</taxon>
        <taxon>Agaricomycetes</taxon>
        <taxon>Cantharellales</taxon>
        <taxon>Ceratobasidiaceae</taxon>
        <taxon>Rhizoctonia</taxon>
    </lineage>
</organism>
<feature type="domain" description="FTP" evidence="9">
    <location>
        <begin position="637"/>
        <end position="681"/>
    </location>
</feature>
<dbReference type="AlphaFoldDB" id="A0A8H7I6S5"/>
<evidence type="ECO:0000256" key="6">
    <source>
        <dbReference type="PIRSR" id="PIRSR601842-1"/>
    </source>
</evidence>
<evidence type="ECO:0000256" key="7">
    <source>
        <dbReference type="PIRSR" id="PIRSR601842-2"/>
    </source>
</evidence>
<name>A0A8H7I6S5_9AGAM</name>
<evidence type="ECO:0000256" key="8">
    <source>
        <dbReference type="SAM" id="MobiDB-lite"/>
    </source>
</evidence>
<accession>A0A8H7I6S5</accession>
<evidence type="ECO:0000256" key="1">
    <source>
        <dbReference type="ARBA" id="ARBA00022670"/>
    </source>
</evidence>
<evidence type="ECO:0000313" key="10">
    <source>
        <dbReference type="EMBL" id="KAF8750458.1"/>
    </source>
</evidence>
<feature type="compositionally biased region" description="Polar residues" evidence="8">
    <location>
        <begin position="214"/>
        <end position="235"/>
    </location>
</feature>
<keyword evidence="5" id="KW-0482">Metalloprotease</keyword>
<dbReference type="InterPro" id="IPR011096">
    <property type="entry name" value="FTP_domain"/>
</dbReference>
<dbReference type="GO" id="GO:0008270">
    <property type="term" value="F:zinc ion binding"/>
    <property type="evidence" value="ECO:0007669"/>
    <property type="project" value="InterPro"/>
</dbReference>
<feature type="region of interest" description="Disordered" evidence="8">
    <location>
        <begin position="843"/>
        <end position="897"/>
    </location>
</feature>
<gene>
    <name evidence="10" type="ORF">RHS01_09203</name>
</gene>
<dbReference type="InterPro" id="IPR012337">
    <property type="entry name" value="RNaseH-like_sf"/>
</dbReference>
<dbReference type="PANTHER" id="PTHR33478">
    <property type="entry name" value="EXTRACELLULAR METALLOPROTEINASE MEP"/>
    <property type="match status" value="1"/>
</dbReference>
<feature type="compositionally biased region" description="Polar residues" evidence="8">
    <location>
        <begin position="861"/>
        <end position="883"/>
    </location>
</feature>
<dbReference type="EMBL" id="JACYCF010000020">
    <property type="protein sequence ID" value="KAF8750458.1"/>
    <property type="molecule type" value="Genomic_DNA"/>
</dbReference>
<keyword evidence="1" id="KW-0645">Protease</keyword>
<evidence type="ECO:0000256" key="2">
    <source>
        <dbReference type="ARBA" id="ARBA00022723"/>
    </source>
</evidence>
<evidence type="ECO:0000259" key="9">
    <source>
        <dbReference type="Pfam" id="PF07504"/>
    </source>
</evidence>
<dbReference type="GO" id="GO:0005615">
    <property type="term" value="C:extracellular space"/>
    <property type="evidence" value="ECO:0007669"/>
    <property type="project" value="InterPro"/>
</dbReference>
<comment type="caution">
    <text evidence="10">The sequence shown here is derived from an EMBL/GenBank/DDBJ whole genome shotgun (WGS) entry which is preliminary data.</text>
</comment>
<dbReference type="InterPro" id="IPR001842">
    <property type="entry name" value="Peptidase_M36"/>
</dbReference>
<feature type="binding site" evidence="7">
    <location>
        <position position="1040"/>
    </location>
    <ligand>
        <name>Zn(2+)</name>
        <dbReference type="ChEBI" id="CHEBI:29105"/>
        <note>catalytic</note>
    </ligand>
</feature>
<keyword evidence="3" id="KW-0378">Hydrolase</keyword>
<evidence type="ECO:0000256" key="3">
    <source>
        <dbReference type="ARBA" id="ARBA00022801"/>
    </source>
</evidence>
<dbReference type="PANTHER" id="PTHR33478:SF1">
    <property type="entry name" value="EXTRACELLULAR METALLOPROTEINASE MEP"/>
    <property type="match status" value="1"/>
</dbReference>
<reference evidence="10" key="1">
    <citation type="submission" date="2020-09" db="EMBL/GenBank/DDBJ databases">
        <title>Comparative genome analyses of four rice-infecting Rhizoctonia solani isolates reveal extensive enrichment of homogalacturonan modification genes.</title>
        <authorList>
            <person name="Lee D.-Y."/>
            <person name="Jeon J."/>
            <person name="Kim K.-T."/>
            <person name="Cheong K."/>
            <person name="Song H."/>
            <person name="Choi G."/>
            <person name="Ko J."/>
            <person name="Opiyo S.O."/>
            <person name="Zuo S."/>
            <person name="Madhav S."/>
            <person name="Lee Y.-H."/>
            <person name="Wang G.-L."/>
        </authorList>
    </citation>
    <scope>NUCLEOTIDE SEQUENCE</scope>
    <source>
        <strain evidence="10">AG1-IA B2</strain>
    </source>
</reference>
<dbReference type="Pfam" id="PF02128">
    <property type="entry name" value="Peptidase_M36"/>
    <property type="match status" value="1"/>
</dbReference>
<dbReference type="Proteomes" id="UP000614334">
    <property type="component" value="Unassembled WGS sequence"/>
</dbReference>
<dbReference type="Pfam" id="PF07504">
    <property type="entry name" value="FTP"/>
    <property type="match status" value="1"/>
</dbReference>
<dbReference type="PRINTS" id="PR00999">
    <property type="entry name" value="FUNGALYSIN"/>
</dbReference>
<feature type="active site" evidence="6">
    <location>
        <position position="1037"/>
    </location>
</feature>
<keyword evidence="4 7" id="KW-0862">Zinc</keyword>
<dbReference type="SUPFAM" id="SSF53098">
    <property type="entry name" value="Ribonuclease H-like"/>
    <property type="match status" value="1"/>
</dbReference>
<sequence length="1050" mass="116872">MALSLLKLQLIPHSPTLLLGIAQSLLFVALATRCPFESVTDKLHRQEVELLRPGTLLPTAQTVSTDVRRIYEDTAKGAARYLQLVPGALHLALDGWTSPTHESYLGVVVFWFAEGKIWRTVLEFIRLTEAHTGDYLAKRVQDCLKRFGIEEKKILSICADNAGNNDTLSVRLHELVPLFAGPKARTRCFAHILNLMAKVFMLLFTTPSCCSKAGGSSSDQNHTAPTPNNPNQEPDNSIDEVDPDKLEHDDVVVKGLVHRCYKLWHPQHTYTQVAALAQHVNDSTALMVEFKQLVESDPSVKGDAKTQVQLLTNNSKHKVRQHALSSKQWDLAHELCQVLAIFEEPTNLFSQKEVPLIHEVIPIMLTLCSRLYDVRDDILQQGLHPITRVAAQAALLVWDKYMGAILEQLDIYLIAMVMCPDCKLKWFAERSEFDVNKIYCRVINCFITQNPSQPESVVTRQPLDNGNIWTQQHTSSAAPPPQLERDSMTEYLSMNVENSAVVAQSGGVLGYWSSRLAQRPRVARFALDFLTAQATPDVDPVISGPDGGRILVRDAATPSLDDIARMLEKHILALSPIFLVSATLQVVRKSLNFGPRPNAHYITRAQSTLGANVARDPYDVAKSFLSNYTLCEYYIRSDSYTDRSTGVTYVYARQRIGQFEVANGDINLNILDGQVVSYGDSVISTTVKLLPRPPSGRGLHMRDTALSWPTNKFIRFEMEGQNMYLLHGVPTNSLSTIFKTAYSSRCLRAAVDATNMLHRRDPYDPRWAPLYFMVAAHPDQATVDDLVVQTLISNVPGSVSPVETRLVYVQSPDENGSIGLHLAWQRLSTGHPTHLLRMPALAPRTHGQSPSTILPAKPNPGLTTSGNGELTTQITEPGSQPVRQSPPIATSDEQRSKDEYLRFSSTWGNNVFAQEKLAGRKRVGGQASTRVGSGMKFDYDIDMESSPRAYANASITQLFYTTNMVHDLFYRYGFDEVSGNFQQDNYGRGDGTVMQSSLRPKMEAPPDGKNGRCRMYLWDFSSPYRDGALDAGILIHELTHGLSNRLTGGL</sequence>
<evidence type="ECO:0000256" key="4">
    <source>
        <dbReference type="ARBA" id="ARBA00022833"/>
    </source>
</evidence>
<feature type="region of interest" description="Disordered" evidence="8">
    <location>
        <begin position="214"/>
        <end position="243"/>
    </location>
</feature>
<dbReference type="Gene3D" id="3.10.170.10">
    <property type="match status" value="1"/>
</dbReference>
<dbReference type="SUPFAM" id="SSF55486">
    <property type="entry name" value="Metalloproteases ('zincins'), catalytic domain"/>
    <property type="match status" value="1"/>
</dbReference>
<proteinExistence type="predicted"/>
<dbReference type="GO" id="GO:0004222">
    <property type="term" value="F:metalloendopeptidase activity"/>
    <property type="evidence" value="ECO:0007669"/>
    <property type="project" value="InterPro"/>
</dbReference>
<keyword evidence="2 7" id="KW-0479">Metal-binding</keyword>
<evidence type="ECO:0000313" key="11">
    <source>
        <dbReference type="Proteomes" id="UP000614334"/>
    </source>
</evidence>
<feature type="binding site" evidence="7">
    <location>
        <position position="1036"/>
    </location>
    <ligand>
        <name>Zn(2+)</name>
        <dbReference type="ChEBI" id="CHEBI:29105"/>
        <note>catalytic</note>
    </ligand>
</feature>
<evidence type="ECO:0000256" key="5">
    <source>
        <dbReference type="ARBA" id="ARBA00023049"/>
    </source>
</evidence>
<dbReference type="GO" id="GO:0006508">
    <property type="term" value="P:proteolysis"/>
    <property type="evidence" value="ECO:0007669"/>
    <property type="project" value="UniProtKB-KW"/>
</dbReference>
<comment type="cofactor">
    <cofactor evidence="7">
        <name>Zn(2+)</name>
        <dbReference type="ChEBI" id="CHEBI:29105"/>
    </cofactor>
    <text evidence="7">Binds 1 zinc ion per subunit.</text>
</comment>